<comment type="caution">
    <text evidence="2">The sequence shown here is derived from an EMBL/GenBank/DDBJ whole genome shotgun (WGS) entry which is preliminary data.</text>
</comment>
<feature type="region of interest" description="Disordered" evidence="1">
    <location>
        <begin position="26"/>
        <end position="49"/>
    </location>
</feature>
<gene>
    <name evidence="2" type="ORF">BKA00_005824</name>
</gene>
<evidence type="ECO:0000313" key="2">
    <source>
        <dbReference type="EMBL" id="MBB6398910.1"/>
    </source>
</evidence>
<accession>A0A7X0L1U9</accession>
<dbReference type="GO" id="GO:0016787">
    <property type="term" value="F:hydrolase activity"/>
    <property type="evidence" value="ECO:0007669"/>
    <property type="project" value="UniProtKB-KW"/>
</dbReference>
<sequence length="122" mass="13880">MPRRGGLRPCPTPGCPELTRGGRCEDCKHEADQRRGSSSERGYGRRHRERFRTRVLAKHPVCQVCRQAPATEADHHPIDRRTLELRGLDPDDPVYGRGLCKPCHSRETAKHQPGGWHADQQQ</sequence>
<keyword evidence="3" id="KW-1185">Reference proteome</keyword>
<dbReference type="EMBL" id="JACHMQ010000001">
    <property type="protein sequence ID" value="MBB6398910.1"/>
    <property type="molecule type" value="Genomic_DNA"/>
</dbReference>
<feature type="region of interest" description="Disordered" evidence="1">
    <location>
        <begin position="71"/>
        <end position="93"/>
    </location>
</feature>
<feature type="compositionally biased region" description="Basic and acidic residues" evidence="1">
    <location>
        <begin position="26"/>
        <end position="38"/>
    </location>
</feature>
<proteinExistence type="predicted"/>
<evidence type="ECO:0000256" key="1">
    <source>
        <dbReference type="SAM" id="MobiDB-lite"/>
    </source>
</evidence>
<evidence type="ECO:0000313" key="3">
    <source>
        <dbReference type="Proteomes" id="UP000546324"/>
    </source>
</evidence>
<name>A0A7X0L1U9_9ACTN</name>
<organism evidence="2 3">
    <name type="scientific">Actinomadura coerulea</name>
    <dbReference type="NCBI Taxonomy" id="46159"/>
    <lineage>
        <taxon>Bacteria</taxon>
        <taxon>Bacillati</taxon>
        <taxon>Actinomycetota</taxon>
        <taxon>Actinomycetes</taxon>
        <taxon>Streptosporangiales</taxon>
        <taxon>Thermomonosporaceae</taxon>
        <taxon>Actinomadura</taxon>
    </lineage>
</organism>
<keyword evidence="2" id="KW-0378">Hydrolase</keyword>
<dbReference type="EC" id="3.1.21.-" evidence="2"/>
<feature type="compositionally biased region" description="Basic and acidic residues" evidence="1">
    <location>
        <begin position="72"/>
        <end position="89"/>
    </location>
</feature>
<reference evidence="2 3" key="1">
    <citation type="submission" date="2020-08" db="EMBL/GenBank/DDBJ databases">
        <title>Sequencing the genomes of 1000 actinobacteria strains.</title>
        <authorList>
            <person name="Klenk H.-P."/>
        </authorList>
    </citation>
    <scope>NUCLEOTIDE SEQUENCE [LARGE SCALE GENOMIC DNA]</scope>
    <source>
        <strain evidence="2 3">DSM 43675</strain>
    </source>
</reference>
<dbReference type="AlphaFoldDB" id="A0A7X0L1U9"/>
<dbReference type="Proteomes" id="UP000546324">
    <property type="component" value="Unassembled WGS sequence"/>
</dbReference>
<protein>
    <submittedName>
        <fullName evidence="2">5-methylcytosine-specific restriction protein A</fullName>
        <ecNumber evidence="2">3.1.21.-</ecNumber>
    </submittedName>
</protein>
<dbReference type="RefSeq" id="WP_185030338.1">
    <property type="nucleotide sequence ID" value="NZ_JACHMQ010000001.1"/>
</dbReference>